<dbReference type="EMBL" id="PDLO01000011">
    <property type="protein sequence ID" value="PHK97191.1"/>
    <property type="molecule type" value="Genomic_DNA"/>
</dbReference>
<organism evidence="2 3">
    <name type="scientific">Neolewinella marina</name>
    <dbReference type="NCBI Taxonomy" id="438751"/>
    <lineage>
        <taxon>Bacteria</taxon>
        <taxon>Pseudomonadati</taxon>
        <taxon>Bacteroidota</taxon>
        <taxon>Saprospiria</taxon>
        <taxon>Saprospirales</taxon>
        <taxon>Lewinellaceae</taxon>
        <taxon>Neolewinella</taxon>
    </lineage>
</organism>
<feature type="region of interest" description="Disordered" evidence="1">
    <location>
        <begin position="2086"/>
        <end position="2135"/>
    </location>
</feature>
<proteinExistence type="predicted"/>
<keyword evidence="3" id="KW-1185">Reference proteome</keyword>
<sequence>MSTHLAQHILKDDPRFAEVPDFRALRELGIAHIAALSSDLWTDHNLHDPGITLLELLCYALTDLGYRTSLGEAQLFAPAMKGEPDGNFFTPAEILTNNPVTLLDYRKMLVDVPGVRNAWIEKVEEQEVPLAYRVPTQENCAPRPLHTRIPAGEQEAALRLKGLYRVLLDIDPRLTAATEACSGPTNTFGATLAEVGRRLHAHRNLCEDFVEIAVLRDEEIGFCLDLDLDPKADPATVLGEVFTAIENFISPRVRFASLKSLLAEGRPIEAIFRGRPYLPAYAAEYGLAALSHGFVDTEQLEQLHRPTVLRASDLYRVIMNVAGVRAIRELKLASFLDARETPTGADWVLPLTPDHRPLFAPERGKYTIHKGPLLVPFDAAAVINRFRQRLGDYRKTTYAHAELDVAIPYGKHRGDLIDYYSIQHELPVTYGVGEGDLSAEAPAARKAQVLQLRGFLTFFDQFLANYCAQLFHTRSIYSWLPGTNKTLFAQPVAGAPGGADLLRFPPNTTPRTGATPALVRSLVYYDHPLNRDQAVASLVNTFQAMSLDTLRSRLRVEEAADGTFHFALDDALGRPLLRGEEDYQLEASALEAGERVVLQLIYQGGLAENYRSDNYPADHRYTFTILDGTTDYGRILDGITERPHEFARNRNLVLDHLLARFNEQFTDYVLLMYALNREAPDPNRIIGDKEAFLADYPRISRERGKGFDYRHPDLPDNRSGLEQRVGSLMGLRDGGPKDLNPFSVHLRDQQMRLVWYDHRGRVVLRTHWAYPLTTDREGLADRLLQRLAQPAAYRRMDCPEEGIYRYQLVDEEGLPLADFPVTHPSADARDEHLACVQAFFGEVLSLHVVAHRTASDEYGFELHGEEYSKGVADIIPFWRSAADYPSRGEALRAGRALRDGIRRGAAKITNVSRGKQREYGLKVKAGSTSALSTTITDSTEARKALREQLISYHAALLPDCPGLRLRLKGERQGFFFSLLGPDGTVWLRTPGHFSDPRTAEVAGLHLMRAARDPKAYRNTAEGRYGFTVVGSGGEEVGVHPLTYATEAERDGTRDKVQTFFSGRQFDYRLRQAADRFVWCLTAGESGATLRGEVPFADAENAAAHWRLVRKDLLTTAYWRTREREDQTWWLEVERADGLLLAGSGPFATEVAAYAARTKLREWIGLGIPGGEGVEKLPGTWSYHLYLEGREVLHGTENYPDETATDLAFLALTKLAGEPDNYRDRPDPDGCLFSFDVVDERGVVARHPEFYPEETARDLRDRVMAHVQENTLACRIGYREYRWTYCLDWEDCSGCCGTLLSSMGADWDTPVAAKAAVKKLLALLRSGVALADWTNGEWYSFGVSEGGEPIAEHPREYPTMAERDRVRNDARAYLEAYFGRCERGESGFTMEDELYVHCKSIPVCCTNDEAEEPTAAGADCILSAYRLSAAAAVAEHPLALCPAAERDALVEEIQGASQRGELEYVEFSVAGTQVPFADQAPGTTGLARYHYAWSVNGLPPLRSVRSFASEAEALAGFEADLPELLAVAGKAKNYASVSLGSFLDAHYRNCWPEAAGPFTDYRPGPFSTAPYLVLHGKTGWPLVYSPGPEDAGTTRRGWQDYALHYPFRYVAGRGWRYHLIEPGGTAEWLRSTRFYSSRLEARRAFGVLLELLRFPPNYRTDDRPEAGIFRLEIIETLLEAAVTYADAAPVINTETPCWVICPATYHHPRYTIGEDSWPVLSDCPEVADVDPLCPRAWGEGLETFLLYGTDARNYYDFLDGAADCCHGFRVVKPGYRVARNPRESHTSAEREALMNWLNQYGNCRLDKEEQPYQQCVSFGAGVYRPALRAADGTIHWLATARFEDPEKANAYWKEQMIALLGYAREPDYYQPRKTEPDAEGNMQYRLEVLDDDGSVVLESQQSFVRETLAAAARERIALARQFPIYVFREAYGFMCYSAGKVPDFQRPSDSPCLPADLEPASAPQWEEAETTLFNGLLELQVMMPGEVIWESSEEFGSPEAAWSAYRCFLRLLADRRNYQRIQLADCNLFGIELTRPDHVLAEHPRRYPGVTTLEEARQGVLARVNGEGMRLVEHLLLRPRVVGDATIPNICPAPPPPPEETPEGCPNRDQWAPSPAAEELNAPKTGLSGQPEPLPELPYVPGADPYSYWATIVLPYWPYRFQNINFRAFFADTLRREAPAHVALKICWLDPKQMRDFTLRYRRWLQTLGWEDACDRSDAQKDLIDFLDGMTSVYPPARLQSDDCEAGGVTDPGAVLLGSTQLS</sequence>
<dbReference type="Proteomes" id="UP000226437">
    <property type="component" value="Unassembled WGS sequence"/>
</dbReference>
<reference evidence="2 3" key="1">
    <citation type="submission" date="2017-10" db="EMBL/GenBank/DDBJ databases">
        <title>The draft genome sequence of Lewinella marina KCTC 32374.</title>
        <authorList>
            <person name="Wang K."/>
        </authorList>
    </citation>
    <scope>NUCLEOTIDE SEQUENCE [LARGE SCALE GENOMIC DNA]</scope>
    <source>
        <strain evidence="2 3">MKG-38</strain>
    </source>
</reference>
<protein>
    <submittedName>
        <fullName evidence="2">Uncharacterized protein</fullName>
    </submittedName>
</protein>
<evidence type="ECO:0000256" key="1">
    <source>
        <dbReference type="SAM" id="MobiDB-lite"/>
    </source>
</evidence>
<evidence type="ECO:0000313" key="3">
    <source>
        <dbReference type="Proteomes" id="UP000226437"/>
    </source>
</evidence>
<dbReference type="RefSeq" id="WP_099107839.1">
    <property type="nucleotide sequence ID" value="NZ_JAATJF010000003.1"/>
</dbReference>
<gene>
    <name evidence="2" type="ORF">CGL56_17270</name>
</gene>
<comment type="caution">
    <text evidence="2">The sequence shown here is derived from an EMBL/GenBank/DDBJ whole genome shotgun (WGS) entry which is preliminary data.</text>
</comment>
<evidence type="ECO:0000313" key="2">
    <source>
        <dbReference type="EMBL" id="PHK97191.1"/>
    </source>
</evidence>
<name>A0A2G0CB51_9BACT</name>
<accession>A0A2G0CB51</accession>
<dbReference type="OrthoDB" id="8263000at2"/>